<comment type="caution">
    <text evidence="7">The sequence shown here is derived from an EMBL/GenBank/DDBJ whole genome shotgun (WGS) entry which is preliminary data.</text>
</comment>
<dbReference type="GO" id="GO:0008860">
    <property type="term" value="F:ferredoxin-NAD+ reductase activity"/>
    <property type="evidence" value="ECO:0007669"/>
    <property type="project" value="UniProtKB-EC"/>
</dbReference>
<feature type="domain" description="Reductase C-terminal" evidence="6">
    <location>
        <begin position="324"/>
        <end position="410"/>
    </location>
</feature>
<evidence type="ECO:0000256" key="3">
    <source>
        <dbReference type="ARBA" id="ARBA00022827"/>
    </source>
</evidence>
<evidence type="ECO:0000259" key="5">
    <source>
        <dbReference type="Pfam" id="PF07992"/>
    </source>
</evidence>
<name>A0A841FHJ3_9ACTN</name>
<evidence type="ECO:0000313" key="8">
    <source>
        <dbReference type="Proteomes" id="UP000548476"/>
    </source>
</evidence>
<dbReference type="InterPro" id="IPR050446">
    <property type="entry name" value="FAD-oxidoreductase/Apoptosis"/>
</dbReference>
<dbReference type="GO" id="GO:0051213">
    <property type="term" value="F:dioxygenase activity"/>
    <property type="evidence" value="ECO:0007669"/>
    <property type="project" value="UniProtKB-KW"/>
</dbReference>
<proteinExistence type="predicted"/>
<dbReference type="GO" id="GO:0005737">
    <property type="term" value="C:cytoplasm"/>
    <property type="evidence" value="ECO:0007669"/>
    <property type="project" value="TreeGrafter"/>
</dbReference>
<dbReference type="SUPFAM" id="SSF51905">
    <property type="entry name" value="FAD/NAD(P)-binding domain"/>
    <property type="match status" value="2"/>
</dbReference>
<dbReference type="EC" id="1.18.1.3" evidence="7"/>
<dbReference type="RefSeq" id="WP_184788065.1">
    <property type="nucleotide sequence ID" value="NZ_BONT01000006.1"/>
</dbReference>
<dbReference type="PRINTS" id="PR00411">
    <property type="entry name" value="PNDRDTASEI"/>
</dbReference>
<keyword evidence="4 7" id="KW-0560">Oxidoreductase</keyword>
<gene>
    <name evidence="7" type="ORF">HNR73_003062</name>
</gene>
<keyword evidence="3" id="KW-0274">FAD</keyword>
<dbReference type="Pfam" id="PF14759">
    <property type="entry name" value="Reductase_C"/>
    <property type="match status" value="1"/>
</dbReference>
<dbReference type="PANTHER" id="PTHR43557">
    <property type="entry name" value="APOPTOSIS-INDUCING FACTOR 1"/>
    <property type="match status" value="1"/>
</dbReference>
<sequence>MDNADVVIAGAGLAGAKAAETLRTEGHTGRIVLIGAENRRPYERPPLSKGFLKGETPEEEFYVHPEDWYTANDVELLLGRPVTGIDREAHRVELADGEHVGYRKLLLATGSSARRLDVPGGGLAGVFYLRDFFESDVLRTALREGGGGPLVVVGGGWIGLEVASAARGYGAEVTIVEPQPTPLYAVLGAEMGEFFAQVHRDNGTKVLLGQGTVRFLSEDGRLSGVETTDGTVLPAVNVVVGIGAIPNTSLAADAGLTVDNGIRTDKDFRTDDPDIFAAGDVASVYRPFYETHVRVEHWANALETGPAAARAMLGHEGEMDPLPFFFSDQYDLGMEYAGWFPKDGYDEVVVRGDVAGRAFYAFWLDGRRVVAGMHVNMWDEGIAPVQRLIRARSDMDVKFLADPDVPFTDLV</sequence>
<reference evidence="7 8" key="1">
    <citation type="submission" date="2020-08" db="EMBL/GenBank/DDBJ databases">
        <title>Genomic Encyclopedia of Type Strains, Phase IV (KMG-IV): sequencing the most valuable type-strain genomes for metagenomic binning, comparative biology and taxonomic classification.</title>
        <authorList>
            <person name="Goeker M."/>
        </authorList>
    </citation>
    <scope>NUCLEOTIDE SEQUENCE [LARGE SCALE GENOMIC DNA]</scope>
    <source>
        <strain evidence="7 8">YIM 65646</strain>
    </source>
</reference>
<dbReference type="Gene3D" id="3.50.50.60">
    <property type="entry name" value="FAD/NAD(P)-binding domain"/>
    <property type="match status" value="2"/>
</dbReference>
<dbReference type="InterPro" id="IPR036188">
    <property type="entry name" value="FAD/NAD-bd_sf"/>
</dbReference>
<dbReference type="PRINTS" id="PR00368">
    <property type="entry name" value="FADPNR"/>
</dbReference>
<evidence type="ECO:0000259" key="6">
    <source>
        <dbReference type="Pfam" id="PF14759"/>
    </source>
</evidence>
<evidence type="ECO:0000256" key="4">
    <source>
        <dbReference type="ARBA" id="ARBA00023002"/>
    </source>
</evidence>
<dbReference type="Gene3D" id="3.30.390.30">
    <property type="match status" value="1"/>
</dbReference>
<evidence type="ECO:0000313" key="7">
    <source>
        <dbReference type="EMBL" id="MBB6035205.1"/>
    </source>
</evidence>
<dbReference type="Pfam" id="PF07992">
    <property type="entry name" value="Pyr_redox_2"/>
    <property type="match status" value="1"/>
</dbReference>
<dbReference type="InterPro" id="IPR016156">
    <property type="entry name" value="FAD/NAD-linked_Rdtase_dimer_sf"/>
</dbReference>
<protein>
    <submittedName>
        <fullName evidence="7">3-phenylpropionate/trans-cinnamate dioxygenase ferredoxin reductase subunit</fullName>
        <ecNumber evidence="7">1.18.1.3</ecNumber>
    </submittedName>
</protein>
<dbReference type="SUPFAM" id="SSF55424">
    <property type="entry name" value="FAD/NAD-linked reductases, dimerisation (C-terminal) domain"/>
    <property type="match status" value="1"/>
</dbReference>
<keyword evidence="7" id="KW-0223">Dioxygenase</keyword>
<keyword evidence="2" id="KW-0285">Flavoprotein</keyword>
<dbReference type="PANTHER" id="PTHR43557:SF2">
    <property type="entry name" value="RIESKE DOMAIN-CONTAINING PROTEIN-RELATED"/>
    <property type="match status" value="1"/>
</dbReference>
<comment type="cofactor">
    <cofactor evidence="1">
        <name>FAD</name>
        <dbReference type="ChEBI" id="CHEBI:57692"/>
    </cofactor>
</comment>
<evidence type="ECO:0000256" key="2">
    <source>
        <dbReference type="ARBA" id="ARBA00022630"/>
    </source>
</evidence>
<dbReference type="InterPro" id="IPR023753">
    <property type="entry name" value="FAD/NAD-binding_dom"/>
</dbReference>
<dbReference type="Proteomes" id="UP000548476">
    <property type="component" value="Unassembled WGS sequence"/>
</dbReference>
<dbReference type="AlphaFoldDB" id="A0A841FHJ3"/>
<accession>A0A841FHJ3</accession>
<organism evidence="7 8">
    <name type="scientific">Phytomonospora endophytica</name>
    <dbReference type="NCBI Taxonomy" id="714109"/>
    <lineage>
        <taxon>Bacteria</taxon>
        <taxon>Bacillati</taxon>
        <taxon>Actinomycetota</taxon>
        <taxon>Actinomycetes</taxon>
        <taxon>Micromonosporales</taxon>
        <taxon>Micromonosporaceae</taxon>
        <taxon>Phytomonospora</taxon>
    </lineage>
</organism>
<evidence type="ECO:0000256" key="1">
    <source>
        <dbReference type="ARBA" id="ARBA00001974"/>
    </source>
</evidence>
<keyword evidence="8" id="KW-1185">Reference proteome</keyword>
<dbReference type="EMBL" id="JACHGT010000006">
    <property type="protein sequence ID" value="MBB6035205.1"/>
    <property type="molecule type" value="Genomic_DNA"/>
</dbReference>
<dbReference type="GO" id="GO:0016651">
    <property type="term" value="F:oxidoreductase activity, acting on NAD(P)H"/>
    <property type="evidence" value="ECO:0007669"/>
    <property type="project" value="TreeGrafter"/>
</dbReference>
<feature type="domain" description="FAD/NAD(P)-binding" evidence="5">
    <location>
        <begin position="5"/>
        <end position="305"/>
    </location>
</feature>
<dbReference type="InterPro" id="IPR028202">
    <property type="entry name" value="Reductase_C"/>
</dbReference>